<proteinExistence type="predicted"/>
<comment type="caution">
    <text evidence="1">The sequence shown here is derived from an EMBL/GenBank/DDBJ whole genome shotgun (WGS) entry which is preliminary data.</text>
</comment>
<sequence length="243" mass="26707">MENRLYTVVDLTDNIVAILTKHGLEEPDTIRSIKAVEVSTVVHVALFHCSLGNLVKLCPCSGRILFQVQAGLVGNVLVVIKHLTGDTIRNCSNSPFKHAILKHSLEDIVHIEVRILDQVLHGIVTTTTGIQLSRGHNGCIGSITGKQGCTYLGCGISIGARIGQLKFNVGSSSIKGLCKCQELFTGCTADSIPNLQFHHFWSDNRLFRTLGKDQGQAQSEHQYKHCSLFHHITSLLFLMLSIR</sequence>
<gene>
    <name evidence="1" type="ORF">SDC9_153319</name>
</gene>
<evidence type="ECO:0000313" key="1">
    <source>
        <dbReference type="EMBL" id="MPN06064.1"/>
    </source>
</evidence>
<dbReference type="AlphaFoldDB" id="A0A645F099"/>
<protein>
    <submittedName>
        <fullName evidence="1">Uncharacterized protein</fullName>
    </submittedName>
</protein>
<reference evidence="1" key="1">
    <citation type="submission" date="2019-08" db="EMBL/GenBank/DDBJ databases">
        <authorList>
            <person name="Kucharzyk K."/>
            <person name="Murdoch R.W."/>
            <person name="Higgins S."/>
            <person name="Loffler F."/>
        </authorList>
    </citation>
    <scope>NUCLEOTIDE SEQUENCE</scope>
</reference>
<dbReference type="EMBL" id="VSSQ01051948">
    <property type="protein sequence ID" value="MPN06064.1"/>
    <property type="molecule type" value="Genomic_DNA"/>
</dbReference>
<organism evidence="1">
    <name type="scientific">bioreactor metagenome</name>
    <dbReference type="NCBI Taxonomy" id="1076179"/>
    <lineage>
        <taxon>unclassified sequences</taxon>
        <taxon>metagenomes</taxon>
        <taxon>ecological metagenomes</taxon>
    </lineage>
</organism>
<accession>A0A645F099</accession>
<name>A0A645F099_9ZZZZ</name>